<evidence type="ECO:0000256" key="1">
    <source>
        <dbReference type="SAM" id="Phobius"/>
    </source>
</evidence>
<accession>A0ABQ0B0P0</accession>
<evidence type="ECO:0000313" key="2">
    <source>
        <dbReference type="EMBL" id="GAA6269839.1"/>
    </source>
</evidence>
<evidence type="ECO:0000313" key="3">
    <source>
        <dbReference type="Proteomes" id="UP001600894"/>
    </source>
</evidence>
<feature type="transmembrane region" description="Helical" evidence="1">
    <location>
        <begin position="89"/>
        <end position="107"/>
    </location>
</feature>
<gene>
    <name evidence="2" type="ORF">F130042H8_28990</name>
</gene>
<sequence length="177" mass="20127">MKKLAKIFLMGMYLHLVLSIAVPMGMLYFGDSGWNTVVMGLFEFYLAMAVIVHIAGWVCVAAAVMAYCRNEADNLRKGWKWLKLWSIPFYILNFLYSCLVWFVLVGASRGMMILLVPLPVIFTCILIVQSGCVGICYIMLLRKKHQKCPSGIHYALQFFPVIDIFSTILILKKQGDE</sequence>
<keyword evidence="3" id="KW-1185">Reference proteome</keyword>
<keyword evidence="1" id="KW-0472">Membrane</keyword>
<dbReference type="EMBL" id="BAABXL010000001">
    <property type="protein sequence ID" value="GAA6269839.1"/>
    <property type="molecule type" value="Genomic_DNA"/>
</dbReference>
<comment type="caution">
    <text evidence="2">The sequence shown here is derived from an EMBL/GenBank/DDBJ whole genome shotgun (WGS) entry which is preliminary data.</text>
</comment>
<feature type="transmembrane region" description="Helical" evidence="1">
    <location>
        <begin position="44"/>
        <end position="68"/>
    </location>
</feature>
<dbReference type="RefSeq" id="WP_176254416.1">
    <property type="nucleotide sequence ID" value="NZ_BAABXL010000001.1"/>
</dbReference>
<protein>
    <submittedName>
        <fullName evidence="2">Uncharacterized protein</fullName>
    </submittedName>
</protein>
<feature type="transmembrane region" description="Helical" evidence="1">
    <location>
        <begin position="113"/>
        <end position="140"/>
    </location>
</feature>
<proteinExistence type="predicted"/>
<feature type="transmembrane region" description="Helical" evidence="1">
    <location>
        <begin position="152"/>
        <end position="171"/>
    </location>
</feature>
<reference evidence="2 3" key="1">
    <citation type="submission" date="2024-04" db="EMBL/GenBank/DDBJ databases">
        <title>Defined microbial consortia suppress multidrug-resistant proinflammatory Enterobacteriaceae via ecological control.</title>
        <authorList>
            <person name="Furuichi M."/>
            <person name="Kawaguchi T."/>
            <person name="Pust M."/>
            <person name="Yasuma K."/>
            <person name="Plichta D."/>
            <person name="Hasegawa N."/>
            <person name="Ohya T."/>
            <person name="Bhattarai S."/>
            <person name="Sasajima S."/>
            <person name="Aoto Y."/>
            <person name="Tuganbaev T."/>
            <person name="Yaginuma M."/>
            <person name="Ueda M."/>
            <person name="Okahashi N."/>
            <person name="Amafuji K."/>
            <person name="Kiridooshi Y."/>
            <person name="Sugita K."/>
            <person name="Strazar M."/>
            <person name="Skelly A."/>
            <person name="Suda W."/>
            <person name="Hattori M."/>
            <person name="Nakamoto N."/>
            <person name="Caballero S."/>
            <person name="Norman J."/>
            <person name="Olle B."/>
            <person name="Tanoue T."/>
            <person name="Arita M."/>
            <person name="Bucci V."/>
            <person name="Atarashi K."/>
            <person name="Xavier R."/>
            <person name="Honda K."/>
        </authorList>
    </citation>
    <scope>NUCLEOTIDE SEQUENCE [LARGE SCALE GENOMIC DNA]</scope>
    <source>
        <strain evidence="3">f13</strain>
    </source>
</reference>
<dbReference type="Proteomes" id="UP001600894">
    <property type="component" value="Unassembled WGS sequence"/>
</dbReference>
<organism evidence="2 3">
    <name type="scientific">Enterocloster alcoholdehydrogenati</name>
    <dbReference type="NCBI Taxonomy" id="2547410"/>
    <lineage>
        <taxon>Bacteria</taxon>
        <taxon>Bacillati</taxon>
        <taxon>Bacillota</taxon>
        <taxon>Clostridia</taxon>
        <taxon>Lachnospirales</taxon>
        <taxon>Lachnospiraceae</taxon>
        <taxon>Enterocloster</taxon>
    </lineage>
</organism>
<feature type="transmembrane region" description="Helical" evidence="1">
    <location>
        <begin position="7"/>
        <end position="29"/>
    </location>
</feature>
<dbReference type="InterPro" id="IPR046594">
    <property type="entry name" value="DUF6652"/>
</dbReference>
<keyword evidence="1" id="KW-1133">Transmembrane helix</keyword>
<keyword evidence="1" id="KW-0812">Transmembrane</keyword>
<dbReference type="Pfam" id="PF20357">
    <property type="entry name" value="DUF6652"/>
    <property type="match status" value="1"/>
</dbReference>
<name>A0ABQ0B0P0_9FIRM</name>